<proteinExistence type="predicted"/>
<protein>
    <recommendedName>
        <fullName evidence="3">Protein family PM-1</fullName>
    </recommendedName>
</protein>
<dbReference type="Proteomes" id="UP000030598">
    <property type="component" value="Unassembled WGS sequence"/>
</dbReference>
<comment type="caution">
    <text evidence="1">The sequence shown here is derived from an EMBL/GenBank/DDBJ whole genome shotgun (WGS) entry which is preliminary data.</text>
</comment>
<accession>A0A0A1ZDS2</accession>
<dbReference type="AlphaFoldDB" id="A0A0A1ZDS2"/>
<sequence length="68" mass="8021">MSATKREEVSSHLRYIRLELREMHQMLIKEDLLPDLNEAKEVHAQLNALLDLLSDKRVKKINSQFGNY</sequence>
<organism evidence="1 2">
    <name type="scientific">Prochlorococcus marinus str. GP2</name>
    <dbReference type="NCBI Taxonomy" id="59925"/>
    <lineage>
        <taxon>Bacteria</taxon>
        <taxon>Bacillati</taxon>
        <taxon>Cyanobacteriota</taxon>
        <taxon>Cyanophyceae</taxon>
        <taxon>Synechococcales</taxon>
        <taxon>Prochlorococcaceae</taxon>
        <taxon>Prochlorococcus</taxon>
    </lineage>
</organism>
<name>A0A0A1ZDS2_PROMR</name>
<dbReference type="OrthoDB" id="541412at2"/>
<evidence type="ECO:0000313" key="1">
    <source>
        <dbReference type="EMBL" id="KGF87727.1"/>
    </source>
</evidence>
<gene>
    <name evidence="1" type="ORF">EU91_0759</name>
</gene>
<evidence type="ECO:0000313" key="2">
    <source>
        <dbReference type="Proteomes" id="UP000030598"/>
    </source>
</evidence>
<reference evidence="2" key="1">
    <citation type="journal article" date="2014" name="Sci. Data">
        <title>Genomes of diverse isolates of the marine cyanobacterium Prochlorococcus.</title>
        <authorList>
            <person name="Biller S."/>
            <person name="Berube P."/>
            <person name="Thompson J."/>
            <person name="Kelly L."/>
            <person name="Roggensack S."/>
            <person name="Awad L."/>
            <person name="Roache-Johnson K."/>
            <person name="Ding H."/>
            <person name="Giovannoni S.J."/>
            <person name="Moore L.R."/>
            <person name="Chisholm S.W."/>
        </authorList>
    </citation>
    <scope>NUCLEOTIDE SEQUENCE [LARGE SCALE GENOMIC DNA]</scope>
    <source>
        <strain evidence="2">GP2</strain>
    </source>
</reference>
<evidence type="ECO:0008006" key="3">
    <source>
        <dbReference type="Google" id="ProtNLM"/>
    </source>
</evidence>
<dbReference type="EMBL" id="JNAH01000004">
    <property type="protein sequence ID" value="KGF87727.1"/>
    <property type="molecule type" value="Genomic_DNA"/>
</dbReference>
<dbReference type="RefSeq" id="WP_032524276.1">
    <property type="nucleotide sequence ID" value="NZ_CP138934.1"/>
</dbReference>
<dbReference type="eggNOG" id="ENOG5030RI8">
    <property type="taxonomic scope" value="Bacteria"/>
</dbReference>